<evidence type="ECO:0000259" key="4">
    <source>
        <dbReference type="PROSITE" id="PS50932"/>
    </source>
</evidence>
<evidence type="ECO:0000256" key="2">
    <source>
        <dbReference type="ARBA" id="ARBA00023125"/>
    </source>
</evidence>
<dbReference type="InterPro" id="IPR010982">
    <property type="entry name" value="Lambda_DNA-bd_dom_sf"/>
</dbReference>
<gene>
    <name evidence="5" type="ORF">QEH52_02660</name>
</gene>
<name>A0ABU1AT21_9BACT</name>
<comment type="caution">
    <text evidence="5">The sequence shown here is derived from an EMBL/GenBank/DDBJ whole genome shotgun (WGS) entry which is preliminary data.</text>
</comment>
<dbReference type="Proteomes" id="UP001225316">
    <property type="component" value="Unassembled WGS sequence"/>
</dbReference>
<dbReference type="Pfam" id="PF13377">
    <property type="entry name" value="Peripla_BP_3"/>
    <property type="match status" value="1"/>
</dbReference>
<dbReference type="SUPFAM" id="SSF47413">
    <property type="entry name" value="lambda repressor-like DNA-binding domains"/>
    <property type="match status" value="1"/>
</dbReference>
<keyword evidence="2 5" id="KW-0238">DNA-binding</keyword>
<dbReference type="InterPro" id="IPR000843">
    <property type="entry name" value="HTH_LacI"/>
</dbReference>
<dbReference type="CDD" id="cd06267">
    <property type="entry name" value="PBP1_LacI_sugar_binding-like"/>
    <property type="match status" value="1"/>
</dbReference>
<dbReference type="InterPro" id="IPR046335">
    <property type="entry name" value="LacI/GalR-like_sensor"/>
</dbReference>
<feature type="domain" description="HTH lacI-type" evidence="4">
    <location>
        <begin position="1"/>
        <end position="55"/>
    </location>
</feature>
<evidence type="ECO:0000256" key="3">
    <source>
        <dbReference type="ARBA" id="ARBA00023163"/>
    </source>
</evidence>
<evidence type="ECO:0000313" key="5">
    <source>
        <dbReference type="EMBL" id="MDQ8206394.1"/>
    </source>
</evidence>
<protein>
    <submittedName>
        <fullName evidence="5">LacI family DNA-binding transcriptional regulator</fullName>
    </submittedName>
</protein>
<evidence type="ECO:0000313" key="6">
    <source>
        <dbReference type="Proteomes" id="UP001225316"/>
    </source>
</evidence>
<dbReference type="SUPFAM" id="SSF53822">
    <property type="entry name" value="Periplasmic binding protein-like I"/>
    <property type="match status" value="1"/>
</dbReference>
<dbReference type="PANTHER" id="PTHR30146">
    <property type="entry name" value="LACI-RELATED TRANSCRIPTIONAL REPRESSOR"/>
    <property type="match status" value="1"/>
</dbReference>
<dbReference type="PROSITE" id="PS50932">
    <property type="entry name" value="HTH_LACI_2"/>
    <property type="match status" value="1"/>
</dbReference>
<proteinExistence type="predicted"/>
<dbReference type="EMBL" id="JARXHW010000004">
    <property type="protein sequence ID" value="MDQ8206394.1"/>
    <property type="molecule type" value="Genomic_DNA"/>
</dbReference>
<dbReference type="GO" id="GO:0003677">
    <property type="term" value="F:DNA binding"/>
    <property type="evidence" value="ECO:0007669"/>
    <property type="project" value="UniProtKB-KW"/>
</dbReference>
<evidence type="ECO:0000256" key="1">
    <source>
        <dbReference type="ARBA" id="ARBA00023015"/>
    </source>
</evidence>
<accession>A0ABU1AT21</accession>
<dbReference type="Gene3D" id="3.40.50.2300">
    <property type="match status" value="2"/>
</dbReference>
<dbReference type="RefSeq" id="WP_308948455.1">
    <property type="nucleotide sequence ID" value="NZ_JARXHW010000004.1"/>
</dbReference>
<dbReference type="PANTHER" id="PTHR30146:SF109">
    <property type="entry name" value="HTH-TYPE TRANSCRIPTIONAL REGULATOR GALS"/>
    <property type="match status" value="1"/>
</dbReference>
<dbReference type="InterPro" id="IPR028082">
    <property type="entry name" value="Peripla_BP_I"/>
</dbReference>
<keyword evidence="1" id="KW-0805">Transcription regulation</keyword>
<organism evidence="5 6">
    <name type="scientific">Thalassobacterium maritimum</name>
    <dbReference type="NCBI Taxonomy" id="3041265"/>
    <lineage>
        <taxon>Bacteria</taxon>
        <taxon>Pseudomonadati</taxon>
        <taxon>Verrucomicrobiota</taxon>
        <taxon>Opitutia</taxon>
        <taxon>Puniceicoccales</taxon>
        <taxon>Coraliomargaritaceae</taxon>
        <taxon>Thalassobacterium</taxon>
    </lineage>
</organism>
<keyword evidence="3" id="KW-0804">Transcription</keyword>
<dbReference type="Gene3D" id="1.10.260.40">
    <property type="entry name" value="lambda repressor-like DNA-binding domains"/>
    <property type="match status" value="1"/>
</dbReference>
<keyword evidence="6" id="KW-1185">Reference proteome</keyword>
<dbReference type="Pfam" id="PF00356">
    <property type="entry name" value="LacI"/>
    <property type="match status" value="1"/>
</dbReference>
<dbReference type="CDD" id="cd01392">
    <property type="entry name" value="HTH_LacI"/>
    <property type="match status" value="1"/>
</dbReference>
<sequence>MNIRSIAKESGLSVATVSRVLNNESGVSEEARQKALKVIERSGYKPRSYSQRRGTRIAIVVEAGAPSFDSFYSLVFTGISRYAWECGFEATLLYFSPEDERDSSGELVELLRKKRCNGAVLIAPISEKEGRDLIAARIPSVLVAHRLDIDGIGYIDCNNFQGAWDLTEYLLRLGHRKIAYLCGNLEKGNNSDRLEGFLKAMEKSGVDVDDGWLVEHHPTDVTEQAGYDQALILLERHPEITAILANNDSMAYGAVSACIEQGLRVPEDISVVGYDDYLSSRYYNPSLTTMRQPLLEMGASAARWVDEKLKNKITELPHRIFRGELIVRKSCALPRSD</sequence>
<reference evidence="5 6" key="1">
    <citation type="submission" date="2023-04" db="EMBL/GenBank/DDBJ databases">
        <title>A novel bacteria isolated from coastal sediment.</title>
        <authorList>
            <person name="Liu X.-J."/>
            <person name="Du Z.-J."/>
        </authorList>
    </citation>
    <scope>NUCLEOTIDE SEQUENCE [LARGE SCALE GENOMIC DNA]</scope>
    <source>
        <strain evidence="5 6">SDUM461003</strain>
    </source>
</reference>
<dbReference type="SMART" id="SM00354">
    <property type="entry name" value="HTH_LACI"/>
    <property type="match status" value="1"/>
</dbReference>